<evidence type="ECO:0000256" key="10">
    <source>
        <dbReference type="ARBA" id="ARBA00023235"/>
    </source>
</evidence>
<dbReference type="GO" id="GO:0005524">
    <property type="term" value="F:ATP binding"/>
    <property type="evidence" value="ECO:0007669"/>
    <property type="project" value="UniProtKB-UniRule"/>
</dbReference>
<keyword evidence="15" id="KW-1185">Reference proteome</keyword>
<dbReference type="SMART" id="SM00382">
    <property type="entry name" value="AAA"/>
    <property type="match status" value="1"/>
</dbReference>
<comment type="subunit">
    <text evidence="11">Heterotrimer of RecB, RecC and RecD. All subunits contribute to DNA-binding.</text>
</comment>
<evidence type="ECO:0000256" key="7">
    <source>
        <dbReference type="ARBA" id="ARBA00022840"/>
    </source>
</evidence>
<dbReference type="GO" id="GO:0009338">
    <property type="term" value="C:exodeoxyribonuclease V complex"/>
    <property type="evidence" value="ECO:0007669"/>
    <property type="project" value="InterPro"/>
</dbReference>
<keyword evidence="10 11" id="KW-0413">Isomerase</keyword>
<evidence type="ECO:0000256" key="5">
    <source>
        <dbReference type="ARBA" id="ARBA00022806"/>
    </source>
</evidence>
<name>A0A7Z2ZTV9_9BURK</name>
<dbReference type="Gene3D" id="3.40.50.300">
    <property type="entry name" value="P-loop containing nucleotide triphosphate hydrolases"/>
    <property type="match status" value="3"/>
</dbReference>
<dbReference type="GO" id="GO:0003677">
    <property type="term" value="F:DNA binding"/>
    <property type="evidence" value="ECO:0007669"/>
    <property type="project" value="UniProtKB-UniRule"/>
</dbReference>
<sequence>MNRRARHEPQQAGLPADDAPAAAAVVAEGAGAPAPASSRASGAVDEGNVDTGGPRIDGIGGSDLEGGAAGGPYAAFWRETERLTEAGALRRLSGAFARFVATLGAGEGASGGRGTSGDGALLLAALVLSELEGRGHSCLLLSDLAGDPAALLGWLDDDWKALARAARPLPRGAKGWSARLAACEQVWQAGNLDYGQPLVLDTEAAGGSGARLYLRRYWRDETLVAASIRARALDRRQVDTARVHAWLDQLFGARRPDDAAQGPDWQKLACAVALRGAVAIITGGPGTGKTYTVARLLALLFATAPDAARQRVALAAPTGKAAARLKQSIDKALGELAERVGAALPLRELTARMGAARTLHSLLGARPDTRAFAHHRGNPLDVDVLIVDEASMVHLEMMASLLDALPPGAILILLGDKDQLASVEAGAVLGDLCHDAQAGNYDAATLDYVKAASGEDVPAAFAGAGGALAQQTVMLRHSRRFGGPIGRLALAVNRGDVEAAIAELRSGAPLRWIERAQQQHAIALAEDGYRPYLQLLRATLARAADGCAAHDDHEQRVRAVLQRFEAFRILCAVREGEWGVQGLNGAIEARLEQAGLVRRGGDWYVGRPVMVTRNDYGTGVFNGDIGLTLDDPARPGSLRVYFLEGDKVRSVLATRLRHVETAYAMTVHKSQGSEFAHTVLALPKEGGAVLARELVYTGITRASAAFTLVTPSAAVLGEAVERRTHRASGLRAMVER</sequence>
<evidence type="ECO:0000313" key="14">
    <source>
        <dbReference type="EMBL" id="QJE01675.1"/>
    </source>
</evidence>
<comment type="similarity">
    <text evidence="11">Belongs to the RecD family.</text>
</comment>
<dbReference type="RefSeq" id="WP_170203714.1">
    <property type="nucleotide sequence ID" value="NZ_CP051685.1"/>
</dbReference>
<dbReference type="EMBL" id="CP051685">
    <property type="protein sequence ID" value="QJE01675.1"/>
    <property type="molecule type" value="Genomic_DNA"/>
</dbReference>
<feature type="compositionally biased region" description="Low complexity" evidence="12">
    <location>
        <begin position="12"/>
        <end position="44"/>
    </location>
</feature>
<dbReference type="Pfam" id="PF21185">
    <property type="entry name" value="RecD_N"/>
    <property type="match status" value="1"/>
</dbReference>
<evidence type="ECO:0000256" key="4">
    <source>
        <dbReference type="ARBA" id="ARBA00022801"/>
    </source>
</evidence>
<dbReference type="HAMAP" id="MF_01487">
    <property type="entry name" value="RecD"/>
    <property type="match status" value="1"/>
</dbReference>
<dbReference type="Pfam" id="PF13538">
    <property type="entry name" value="UvrD_C_2"/>
    <property type="match status" value="1"/>
</dbReference>
<keyword evidence="5 11" id="KW-0347">Helicase</keyword>
<dbReference type="EC" id="5.6.2.3" evidence="11"/>
<evidence type="ECO:0000256" key="12">
    <source>
        <dbReference type="SAM" id="MobiDB-lite"/>
    </source>
</evidence>
<organism evidence="14 15">
    <name type="scientific">Massilia forsythiae</name>
    <dbReference type="NCBI Taxonomy" id="2728020"/>
    <lineage>
        <taxon>Bacteria</taxon>
        <taxon>Pseudomonadati</taxon>
        <taxon>Pseudomonadota</taxon>
        <taxon>Betaproteobacteria</taxon>
        <taxon>Burkholderiales</taxon>
        <taxon>Oxalobacteraceae</taxon>
        <taxon>Telluria group</taxon>
        <taxon>Massilia</taxon>
    </lineage>
</organism>
<keyword evidence="2 11" id="KW-0547">Nucleotide-binding</keyword>
<evidence type="ECO:0000256" key="3">
    <source>
        <dbReference type="ARBA" id="ARBA00022763"/>
    </source>
</evidence>
<dbReference type="AlphaFoldDB" id="A0A7Z2ZTV9"/>
<dbReference type="Gene3D" id="1.10.10.1020">
    <property type="entry name" value="RecBCD complex, subunit RecD, N-terminal domain"/>
    <property type="match status" value="1"/>
</dbReference>
<dbReference type="InterPro" id="IPR003593">
    <property type="entry name" value="AAA+_ATPase"/>
</dbReference>
<dbReference type="Pfam" id="PF13245">
    <property type="entry name" value="AAA_19"/>
    <property type="match status" value="1"/>
</dbReference>
<dbReference type="InterPro" id="IPR027785">
    <property type="entry name" value="UvrD-like_helicase_C"/>
</dbReference>
<evidence type="ECO:0000256" key="11">
    <source>
        <dbReference type="HAMAP-Rule" id="MF_01487"/>
    </source>
</evidence>
<dbReference type="InterPro" id="IPR027417">
    <property type="entry name" value="P-loop_NTPase"/>
</dbReference>
<evidence type="ECO:0000259" key="13">
    <source>
        <dbReference type="SMART" id="SM00382"/>
    </source>
</evidence>
<keyword evidence="3 11" id="KW-0227">DNA damage</keyword>
<dbReference type="PANTHER" id="PTHR43788">
    <property type="entry name" value="DNA2/NAM7 HELICASE FAMILY MEMBER"/>
    <property type="match status" value="1"/>
</dbReference>
<keyword evidence="1 11" id="KW-0540">Nuclease</keyword>
<gene>
    <name evidence="11 14" type="primary">recD</name>
    <name evidence="14" type="ORF">HH212_17935</name>
</gene>
<evidence type="ECO:0000313" key="15">
    <source>
        <dbReference type="Proteomes" id="UP000502415"/>
    </source>
</evidence>
<accession>A0A7Z2ZTV9</accession>
<keyword evidence="4 11" id="KW-0378">Hydrolase</keyword>
<dbReference type="GO" id="GO:0008854">
    <property type="term" value="F:exodeoxyribonuclease V activity"/>
    <property type="evidence" value="ECO:0007669"/>
    <property type="project" value="InterPro"/>
</dbReference>
<evidence type="ECO:0000256" key="6">
    <source>
        <dbReference type="ARBA" id="ARBA00022839"/>
    </source>
</evidence>
<dbReference type="PANTHER" id="PTHR43788:SF6">
    <property type="entry name" value="DNA HELICASE B"/>
    <property type="match status" value="1"/>
</dbReference>
<proteinExistence type="inferred from homology"/>
<dbReference type="InterPro" id="IPR006344">
    <property type="entry name" value="RecD"/>
</dbReference>
<evidence type="ECO:0000256" key="2">
    <source>
        <dbReference type="ARBA" id="ARBA00022741"/>
    </source>
</evidence>
<dbReference type="GO" id="GO:0043139">
    <property type="term" value="F:5'-3' DNA helicase activity"/>
    <property type="evidence" value="ECO:0007669"/>
    <property type="project" value="UniProtKB-UniRule"/>
</dbReference>
<dbReference type="InterPro" id="IPR041851">
    <property type="entry name" value="RecD_N_sf"/>
</dbReference>
<feature type="domain" description="AAA+ ATPase" evidence="13">
    <location>
        <begin position="275"/>
        <end position="442"/>
    </location>
</feature>
<keyword evidence="8 11" id="KW-0238">DNA-binding</keyword>
<feature type="region of interest" description="Disordered" evidence="12">
    <location>
        <begin position="1"/>
        <end position="63"/>
    </location>
</feature>
<keyword evidence="6 11" id="KW-0269">Exonuclease</keyword>
<dbReference type="CDD" id="cd17933">
    <property type="entry name" value="DEXSc_RecD-like"/>
    <property type="match status" value="1"/>
</dbReference>
<reference evidence="14 15" key="1">
    <citation type="submission" date="2020-04" db="EMBL/GenBank/DDBJ databases">
        <title>Genome sequencing of novel species.</title>
        <authorList>
            <person name="Heo J."/>
            <person name="Kim S.-J."/>
            <person name="Kim J.-S."/>
            <person name="Hong S.-B."/>
            <person name="Kwon S.-W."/>
        </authorList>
    </citation>
    <scope>NUCLEOTIDE SEQUENCE [LARGE SCALE GENOMIC DNA]</scope>
    <source>
        <strain evidence="14 15">GN2-R2</strain>
    </source>
</reference>
<dbReference type="KEGG" id="mfy:HH212_17935"/>
<protein>
    <recommendedName>
        <fullName evidence="11">RecBCD enzyme subunit RecD</fullName>
        <ecNumber evidence="11">5.6.2.3</ecNumber>
    </recommendedName>
    <alternativeName>
        <fullName evidence="11">DNA 5'-3' helicase subunit RecD</fullName>
    </alternativeName>
    <alternativeName>
        <fullName evidence="11">Exonuclease V subunit RecD</fullName>
        <shortName evidence="11">ExoV subunit RecD</shortName>
    </alternativeName>
    <alternativeName>
        <fullName evidence="11">Helicase/nuclease RecBCD subunit RecD</fullName>
    </alternativeName>
</protein>
<keyword evidence="9 11" id="KW-0234">DNA repair</keyword>
<dbReference type="InterPro" id="IPR049550">
    <property type="entry name" value="RecD_N"/>
</dbReference>
<evidence type="ECO:0000256" key="9">
    <source>
        <dbReference type="ARBA" id="ARBA00023204"/>
    </source>
</evidence>
<dbReference type="GO" id="GO:0017116">
    <property type="term" value="F:single-stranded DNA helicase activity"/>
    <property type="evidence" value="ECO:0007669"/>
    <property type="project" value="TreeGrafter"/>
</dbReference>
<dbReference type="CDD" id="cd18809">
    <property type="entry name" value="SF1_C_RecD"/>
    <property type="match status" value="1"/>
</dbReference>
<evidence type="ECO:0000256" key="8">
    <source>
        <dbReference type="ARBA" id="ARBA00023125"/>
    </source>
</evidence>
<dbReference type="Proteomes" id="UP000502415">
    <property type="component" value="Chromosome"/>
</dbReference>
<dbReference type="GO" id="GO:0000724">
    <property type="term" value="P:double-strand break repair via homologous recombination"/>
    <property type="evidence" value="ECO:0007669"/>
    <property type="project" value="UniProtKB-UniRule"/>
</dbReference>
<comment type="function">
    <text evidence="11">A helicase/nuclease that prepares dsDNA breaks (DSB) for recombinational DNA repair. Binds to DSBs and unwinds DNA via a highly rapid and processive ATP-dependent bidirectional helicase activity. Unwinds dsDNA until it encounters a Chi (crossover hotspot instigator) sequence from the 3' direction. Cuts ssDNA a few nucleotides 3' to the Chi site. The properties and activities of the enzyme are changed at Chi. The Chi-altered holoenzyme produces a long 3'-ssDNA overhang and facilitates RecA-binding to the ssDNA for homologous DNA recombination and repair. Holoenzyme degrades any linearized DNA that is unable to undergo homologous recombination. In the holoenzyme this subunit has ssDNA-dependent ATPase and 5'-3' helicase activity. When added to pre-assembled RecBC greatly stimulates nuclease activity and augments holoenzyme processivity. Negatively regulates the RecA-loading ability of RecBCD.</text>
</comment>
<keyword evidence="7 11" id="KW-0067">ATP-binding</keyword>
<feature type="binding site" evidence="11">
    <location>
        <begin position="283"/>
        <end position="290"/>
    </location>
    <ligand>
        <name>ATP</name>
        <dbReference type="ChEBI" id="CHEBI:30616"/>
    </ligand>
</feature>
<evidence type="ECO:0000256" key="1">
    <source>
        <dbReference type="ARBA" id="ARBA00022722"/>
    </source>
</evidence>
<comment type="catalytic activity">
    <reaction evidence="11">
        <text>ATP + H2O = ADP + phosphate + H(+)</text>
        <dbReference type="Rhea" id="RHEA:13065"/>
        <dbReference type="ChEBI" id="CHEBI:15377"/>
        <dbReference type="ChEBI" id="CHEBI:15378"/>
        <dbReference type="ChEBI" id="CHEBI:30616"/>
        <dbReference type="ChEBI" id="CHEBI:43474"/>
        <dbReference type="ChEBI" id="CHEBI:456216"/>
        <dbReference type="EC" id="5.6.2.3"/>
    </reaction>
</comment>
<comment type="miscellaneous">
    <text evidence="11">In the RecBCD complex, RecB has a slow 3'-5' helicase, an exonuclease activity and loads RecA onto ssDNA, RecD has a fast 5'-3' helicase activity, while RecC stimulates the ATPase and processivity of the RecB helicase and contributes to recognition of the Chi site.</text>
</comment>
<dbReference type="SUPFAM" id="SSF52540">
    <property type="entry name" value="P-loop containing nucleoside triphosphate hydrolases"/>
    <property type="match status" value="2"/>
</dbReference>
<dbReference type="InterPro" id="IPR050534">
    <property type="entry name" value="Coronavir_polyprotein_1ab"/>
</dbReference>
<dbReference type="NCBIfam" id="TIGR01447">
    <property type="entry name" value="recD"/>
    <property type="match status" value="1"/>
</dbReference>